<keyword evidence="3 9" id="KW-0813">Transport</keyword>
<evidence type="ECO:0000256" key="7">
    <source>
        <dbReference type="ARBA" id="ARBA00022989"/>
    </source>
</evidence>
<reference evidence="11 12" key="1">
    <citation type="submission" date="2016-10" db="EMBL/GenBank/DDBJ databases">
        <authorList>
            <person name="Varghese N."/>
            <person name="Submissions S."/>
        </authorList>
    </citation>
    <scope>NUCLEOTIDE SEQUENCE [LARGE SCALE GENOMIC DNA]</scope>
    <source>
        <strain evidence="11 12">DSM 2260</strain>
    </source>
</reference>
<dbReference type="InterPro" id="IPR043429">
    <property type="entry name" value="ArtM/GltK/GlnP/TcyL/YhdX-like"/>
</dbReference>
<dbReference type="InterPro" id="IPR000515">
    <property type="entry name" value="MetI-like"/>
</dbReference>
<feature type="transmembrane region" description="Helical" evidence="9">
    <location>
        <begin position="498"/>
        <end position="517"/>
    </location>
</feature>
<keyword evidence="5 9" id="KW-0812">Transmembrane</keyword>
<comment type="similarity">
    <text evidence="2">Belongs to the binding-protein-dependent transport system permease family. HisMQ subfamily.</text>
</comment>
<dbReference type="PROSITE" id="PS50928">
    <property type="entry name" value="ABC_TM1"/>
    <property type="match status" value="1"/>
</dbReference>
<dbReference type="InterPro" id="IPR001638">
    <property type="entry name" value="Solute-binding_3/MltF_N"/>
</dbReference>
<dbReference type="Pfam" id="PF00528">
    <property type="entry name" value="BPD_transp_1"/>
    <property type="match status" value="1"/>
</dbReference>
<keyword evidence="8 9" id="KW-0472">Membrane</keyword>
<dbReference type="CDD" id="cd13530">
    <property type="entry name" value="PBP2_peptides_like"/>
    <property type="match status" value="1"/>
</dbReference>
<feature type="transmembrane region" description="Helical" evidence="9">
    <location>
        <begin position="329"/>
        <end position="358"/>
    </location>
</feature>
<dbReference type="Pfam" id="PF00497">
    <property type="entry name" value="SBP_bac_3"/>
    <property type="match status" value="1"/>
</dbReference>
<keyword evidence="6" id="KW-0029">Amino-acid transport</keyword>
<dbReference type="SMART" id="SM00062">
    <property type="entry name" value="PBPb"/>
    <property type="match status" value="1"/>
</dbReference>
<evidence type="ECO:0000313" key="12">
    <source>
        <dbReference type="Proteomes" id="UP000198717"/>
    </source>
</evidence>
<evidence type="ECO:0000256" key="3">
    <source>
        <dbReference type="ARBA" id="ARBA00022448"/>
    </source>
</evidence>
<dbReference type="InterPro" id="IPR010065">
    <property type="entry name" value="AA_ABC_transptr_permease_3TM"/>
</dbReference>
<evidence type="ECO:0000256" key="1">
    <source>
        <dbReference type="ARBA" id="ARBA00004429"/>
    </source>
</evidence>
<dbReference type="SUPFAM" id="SSF53850">
    <property type="entry name" value="Periplasmic binding protein-like II"/>
    <property type="match status" value="1"/>
</dbReference>
<dbReference type="NCBIfam" id="TIGR01726">
    <property type="entry name" value="HEQRo_perm_3TM"/>
    <property type="match status" value="1"/>
</dbReference>
<evidence type="ECO:0000313" key="11">
    <source>
        <dbReference type="EMBL" id="SDE09215.1"/>
    </source>
</evidence>
<gene>
    <name evidence="11" type="ORF">SAMN04488504_104162</name>
</gene>
<dbReference type="PANTHER" id="PTHR30614">
    <property type="entry name" value="MEMBRANE COMPONENT OF AMINO ACID ABC TRANSPORTER"/>
    <property type="match status" value="1"/>
</dbReference>
<dbReference type="Gene3D" id="3.40.190.10">
    <property type="entry name" value="Periplasmic binding protein-like II"/>
    <property type="match status" value="2"/>
</dbReference>
<keyword evidence="12" id="KW-1185">Reference proteome</keyword>
<name>A0ABY0MQH6_9BACT</name>
<evidence type="ECO:0000256" key="5">
    <source>
        <dbReference type="ARBA" id="ARBA00022692"/>
    </source>
</evidence>
<dbReference type="Gene3D" id="1.10.3720.10">
    <property type="entry name" value="MetI-like"/>
    <property type="match status" value="1"/>
</dbReference>
<evidence type="ECO:0000256" key="2">
    <source>
        <dbReference type="ARBA" id="ARBA00010072"/>
    </source>
</evidence>
<evidence type="ECO:0000259" key="10">
    <source>
        <dbReference type="PROSITE" id="PS50928"/>
    </source>
</evidence>
<evidence type="ECO:0000256" key="8">
    <source>
        <dbReference type="ARBA" id="ARBA00023136"/>
    </source>
</evidence>
<dbReference type="CDD" id="cd06261">
    <property type="entry name" value="TM_PBP2"/>
    <property type="match status" value="1"/>
</dbReference>
<evidence type="ECO:0000256" key="6">
    <source>
        <dbReference type="ARBA" id="ARBA00022970"/>
    </source>
</evidence>
<keyword evidence="7 9" id="KW-1133">Transmembrane helix</keyword>
<evidence type="ECO:0000256" key="9">
    <source>
        <dbReference type="RuleBase" id="RU363032"/>
    </source>
</evidence>
<dbReference type="EMBL" id="FNAJ01000004">
    <property type="protein sequence ID" value="SDE09215.1"/>
    <property type="molecule type" value="Genomic_DNA"/>
</dbReference>
<organism evidence="11 12">
    <name type="scientific">Myxococcus virescens</name>
    <dbReference type="NCBI Taxonomy" id="83456"/>
    <lineage>
        <taxon>Bacteria</taxon>
        <taxon>Pseudomonadati</taxon>
        <taxon>Myxococcota</taxon>
        <taxon>Myxococcia</taxon>
        <taxon>Myxococcales</taxon>
        <taxon>Cystobacterineae</taxon>
        <taxon>Myxococcaceae</taxon>
        <taxon>Myxococcus</taxon>
    </lineage>
</organism>
<dbReference type="Proteomes" id="UP000198717">
    <property type="component" value="Unassembled WGS sequence"/>
</dbReference>
<feature type="domain" description="ABC transmembrane type-1" evidence="10">
    <location>
        <begin position="336"/>
        <end position="523"/>
    </location>
</feature>
<accession>A0ABY0MQH6</accession>
<dbReference type="PANTHER" id="PTHR30614:SF0">
    <property type="entry name" value="L-CYSTINE TRANSPORT SYSTEM PERMEASE PROTEIN TCYL"/>
    <property type="match status" value="1"/>
</dbReference>
<comment type="subcellular location">
    <subcellularLocation>
        <location evidence="1">Cell inner membrane</location>
        <topology evidence="1">Multi-pass membrane protein</topology>
    </subcellularLocation>
    <subcellularLocation>
        <location evidence="9">Cell membrane</location>
        <topology evidence="9">Multi-pass membrane protein</topology>
    </subcellularLocation>
</comment>
<dbReference type="InterPro" id="IPR035906">
    <property type="entry name" value="MetI-like_sf"/>
</dbReference>
<proteinExistence type="inferred from homology"/>
<keyword evidence="4" id="KW-1003">Cell membrane</keyword>
<sequence>MPLRGIGLPVRGGAVRSDWRWGGSWHMAGGLAHARRSPSLSQAIRPSFLLPSVLALLALLSACGAEQDSGLARVRRTGELRWGADAQGGEPYATEDPDAPGGMRGFEVELAEALARELGVRARFVQNDWSSLVPSLERGSFDVALNGLEVTPSRSGRILFTRPYYVFHLRLLARRDDAAVTGLDALKGQRVGTLANSLAWDLLQRSGVEAVPYEGVEEPYIDLEQGRVRAVLMDDIIAQRYGQPRPGLRGVGDVGKGYYAIAVRPGEEDLREALDTALGNIARSGELRAIFQRWGIDNAEQQRMVDWTDAQTREVLAPTQTARMGWGQLVLFLQAAGVTLLVSVGAMVLAIPLGVGLALTRLYGPGWAARLSTAYVELFRGTPVLLQLYVLYYGLAGVLRLDPISAAILGLGLNYAAYESEVYRAGVLAVPRGQLEAAMALGMPLRLALRRVILPQAFRVALPGVANDFIALLKDSSLVSVISVVELTKRMTITAVDVRSWLIPGALCALMYLAMSYPLSRLARHLEARLERG</sequence>
<evidence type="ECO:0000256" key="4">
    <source>
        <dbReference type="ARBA" id="ARBA00022475"/>
    </source>
</evidence>
<comment type="caution">
    <text evidence="11">The sequence shown here is derived from an EMBL/GenBank/DDBJ whole genome shotgun (WGS) entry which is preliminary data.</text>
</comment>
<dbReference type="SUPFAM" id="SSF161098">
    <property type="entry name" value="MetI-like"/>
    <property type="match status" value="1"/>
</dbReference>
<protein>
    <submittedName>
        <fullName evidence="11">Amino acid ABC transporter substrate-binding protein, PAAT family /amino acid ABC transporter membrane protein, PAAT family</fullName>
    </submittedName>
</protein>